<feature type="domain" description="Coenzyme F420:L-glutamate ligase-like" evidence="8">
    <location>
        <begin position="17"/>
        <end position="231"/>
    </location>
</feature>
<keyword evidence="3" id="KW-0547">Nucleotide-binding</keyword>
<reference evidence="9 11" key="1">
    <citation type="journal article" date="2005" name="Environ. Microbiol.">
        <title>Genetic and functional properties of uncultivated thermophilic crenarchaeotes from a subsurface gold mine as revealed by analysis of genome fragments.</title>
        <authorList>
            <person name="Nunoura T."/>
            <person name="Hirayama H."/>
            <person name="Takami H."/>
            <person name="Oida H."/>
            <person name="Nishi S."/>
            <person name="Shimamura S."/>
            <person name="Suzuki Y."/>
            <person name="Inagaki F."/>
            <person name="Takai K."/>
            <person name="Nealson K.H."/>
            <person name="Horikoshi K."/>
        </authorList>
    </citation>
    <scope>NUCLEOTIDE SEQUENCE [LARGE SCALE GENOMIC DNA]</scope>
</reference>
<name>E6N921_CALS0</name>
<evidence type="ECO:0000256" key="2">
    <source>
        <dbReference type="ARBA" id="ARBA00022723"/>
    </source>
</evidence>
<dbReference type="PANTHER" id="PTHR47917:SF1">
    <property type="entry name" value="COENZYME F420:L-GLUTAMATE LIGASE"/>
    <property type="match status" value="1"/>
</dbReference>
<evidence type="ECO:0000256" key="1">
    <source>
        <dbReference type="ARBA" id="ARBA00022598"/>
    </source>
</evidence>
<dbReference type="GO" id="GO:0005525">
    <property type="term" value="F:GTP binding"/>
    <property type="evidence" value="ECO:0007669"/>
    <property type="project" value="UniProtKB-KW"/>
</dbReference>
<keyword evidence="5" id="KW-0630">Potassium</keyword>
<dbReference type="Gene3D" id="3.90.1660.10">
    <property type="entry name" value="CofE-like domain"/>
    <property type="match status" value="1"/>
</dbReference>
<sequence length="254" mass="27075">MQRIDRLEIIPVRGIGLAKEGDDVAELIMDGVKKSSLTLEDGDVVVVAHSLVSKAEGKIVKLDEVTPSHHAIHLAKATAKDPRHVETVLRNAAKILRVGHGVIICETHHGFVCANAGVDASNSGGEAFLITLPDDPDASAHRIRSGLRRLAGVDVAVVITDSWGRPFRKGAVNVAIGCSGINPLIDLRGRKDLYGRVLRSKIICVADQIAAAAGLVMGEADEGTPAAIVKGLIYDKTNIPAKTVIREEDEDLFR</sequence>
<evidence type="ECO:0000256" key="7">
    <source>
        <dbReference type="ARBA" id="ARBA00023211"/>
    </source>
</evidence>
<keyword evidence="2" id="KW-0479">Metal-binding</keyword>
<keyword evidence="6" id="KW-0342">GTP-binding</keyword>
<keyword evidence="7" id="KW-0464">Manganese</keyword>
<dbReference type="InterPro" id="IPR008225">
    <property type="entry name" value="F420-0_g-glutamyl_ligase"/>
</dbReference>
<dbReference type="AlphaFoldDB" id="E6N921"/>
<evidence type="ECO:0000259" key="8">
    <source>
        <dbReference type="Pfam" id="PF01996"/>
    </source>
</evidence>
<dbReference type="InterPro" id="IPR002847">
    <property type="entry name" value="F420-0_gamma-glut_ligase-dom"/>
</dbReference>
<protein>
    <submittedName>
        <fullName evidence="9">F420-0:gamma-glutamyl ligase</fullName>
        <ecNumber evidence="9">6.3.2.-</ecNumber>
    </submittedName>
</protein>
<dbReference type="STRING" id="311458.CSUB_C1595"/>
<dbReference type="EMBL" id="BA000048">
    <property type="protein sequence ID" value="BAJ51446.1"/>
    <property type="molecule type" value="Genomic_DNA"/>
</dbReference>
<keyword evidence="1 9" id="KW-0436">Ligase</keyword>
<dbReference type="EC" id="6.3.2.-" evidence="9"/>
<dbReference type="NCBIfam" id="TIGR01916">
    <property type="entry name" value="F420_cofE"/>
    <property type="match status" value="1"/>
</dbReference>
<evidence type="ECO:0000256" key="3">
    <source>
        <dbReference type="ARBA" id="ARBA00022741"/>
    </source>
</evidence>
<evidence type="ECO:0000313" key="11">
    <source>
        <dbReference type="Proteomes" id="UP000008120"/>
    </source>
</evidence>
<proteinExistence type="predicted"/>
<evidence type="ECO:0000313" key="10">
    <source>
        <dbReference type="EMBL" id="BAJ51446.1"/>
    </source>
</evidence>
<dbReference type="EMBL" id="AP011873">
    <property type="protein sequence ID" value="BAJ48790.1"/>
    <property type="molecule type" value="Genomic_DNA"/>
</dbReference>
<dbReference type="KEGG" id="csu:CSUB_C1595"/>
<reference evidence="9 11" key="2">
    <citation type="journal article" date="2011" name="Nucleic Acids Res.">
        <title>Insights into the evolution of Archaea and eukaryotic protein modifier systems revealed by the genome of a novel archaeal group.</title>
        <authorList>
            <person name="Nunoura T."/>
            <person name="Takaki Y."/>
            <person name="Kakuta J."/>
            <person name="Nishi S."/>
            <person name="Sugahara J."/>
            <person name="Kazama H."/>
            <person name="Chee G."/>
            <person name="Hattori M."/>
            <person name="Kanai A."/>
            <person name="Atomi H."/>
            <person name="Takai K."/>
            <person name="Takami H."/>
        </authorList>
    </citation>
    <scope>NUCLEOTIDE SEQUENCE [LARGE SCALE GENOMIC DNA]</scope>
</reference>
<dbReference type="GO" id="GO:0052618">
    <property type="term" value="F:coenzyme F420-0:L-glutamate ligase activity"/>
    <property type="evidence" value="ECO:0007669"/>
    <property type="project" value="TreeGrafter"/>
</dbReference>
<dbReference type="Gene3D" id="3.30.1330.100">
    <property type="entry name" value="CofE-like"/>
    <property type="match status" value="1"/>
</dbReference>
<accession>E6N921</accession>
<gene>
    <name evidence="10" type="ORF">CSUB_C1595</name>
    <name evidence="9" type="ORF">HGMM_F21E09C23</name>
</gene>
<keyword evidence="4" id="KW-0460">Magnesium</keyword>
<dbReference type="GO" id="GO:0046872">
    <property type="term" value="F:metal ion binding"/>
    <property type="evidence" value="ECO:0007669"/>
    <property type="project" value="UniProtKB-KW"/>
</dbReference>
<dbReference type="NCBIfam" id="NF009809">
    <property type="entry name" value="PRK13293.1"/>
    <property type="match status" value="1"/>
</dbReference>
<dbReference type="Proteomes" id="UP000008120">
    <property type="component" value="Chromosome"/>
</dbReference>
<evidence type="ECO:0000256" key="4">
    <source>
        <dbReference type="ARBA" id="ARBA00022842"/>
    </source>
</evidence>
<evidence type="ECO:0000256" key="6">
    <source>
        <dbReference type="ARBA" id="ARBA00023134"/>
    </source>
</evidence>
<dbReference type="SUPFAM" id="SSF144010">
    <property type="entry name" value="CofE-like"/>
    <property type="match status" value="1"/>
</dbReference>
<dbReference type="BioCyc" id="CCAL311458:G131R-1620-MONOMER"/>
<evidence type="ECO:0000313" key="9">
    <source>
        <dbReference type="EMBL" id="BAJ48790.1"/>
    </source>
</evidence>
<dbReference type="PANTHER" id="PTHR47917">
    <property type="match status" value="1"/>
</dbReference>
<evidence type="ECO:0000256" key="5">
    <source>
        <dbReference type="ARBA" id="ARBA00022958"/>
    </source>
</evidence>
<organism evidence="9 11">
    <name type="scientific">Caldiarchaeum subterraneum</name>
    <dbReference type="NCBI Taxonomy" id="311458"/>
    <lineage>
        <taxon>Archaea</taxon>
        <taxon>Nitrososphaerota</taxon>
        <taxon>Candidatus Caldarchaeales</taxon>
        <taxon>Candidatus Caldarchaeaceae</taxon>
        <taxon>Candidatus Caldarchaeum</taxon>
    </lineage>
</organism>
<dbReference type="Pfam" id="PF01996">
    <property type="entry name" value="F420_ligase"/>
    <property type="match status" value="1"/>
</dbReference>